<dbReference type="InterPro" id="IPR019734">
    <property type="entry name" value="TPR_rpt"/>
</dbReference>
<dbReference type="Pfam" id="PF13181">
    <property type="entry name" value="TPR_8"/>
    <property type="match status" value="1"/>
</dbReference>
<dbReference type="OrthoDB" id="10263032at2759"/>
<dbReference type="FunFam" id="1.25.40.1040:FF:000003">
    <property type="entry name" value="N-terminal acetyltransferase A, auxiliary subunit"/>
    <property type="match status" value="1"/>
</dbReference>
<evidence type="ECO:0000256" key="1">
    <source>
        <dbReference type="ARBA" id="ARBA00022737"/>
    </source>
</evidence>
<evidence type="ECO:0008006" key="7">
    <source>
        <dbReference type="Google" id="ProtNLM"/>
    </source>
</evidence>
<evidence type="ECO:0000256" key="2">
    <source>
        <dbReference type="ARBA" id="ARBA00022803"/>
    </source>
</evidence>
<evidence type="ECO:0000256" key="3">
    <source>
        <dbReference type="PROSITE-ProRule" id="PRU00339"/>
    </source>
</evidence>
<dbReference type="FunFam" id="1.25.40.1010:FF:000002">
    <property type="entry name" value="N-terminal acetyltransferase catalytic subunit (NAT1)"/>
    <property type="match status" value="1"/>
</dbReference>
<keyword evidence="2 3" id="KW-0802">TPR repeat</keyword>
<keyword evidence="6" id="KW-1185">Reference proteome</keyword>
<gene>
    <name evidence="5" type="ORF">AJ80_05289</name>
</gene>
<dbReference type="PANTHER" id="PTHR22767:SF2">
    <property type="entry name" value="N(ALPHA)-ACETYLTRANSFERASE 15_16, ISOFORM A"/>
    <property type="match status" value="1"/>
</dbReference>
<dbReference type="EMBL" id="PDNA01000075">
    <property type="protein sequence ID" value="PGH16266.1"/>
    <property type="molecule type" value="Genomic_DNA"/>
</dbReference>
<dbReference type="STRING" id="1447883.A0A2B7Y452"/>
<dbReference type="Pfam" id="PF12569">
    <property type="entry name" value="NatA_aux_su"/>
    <property type="match status" value="1"/>
</dbReference>
<dbReference type="SMART" id="SM00028">
    <property type="entry name" value="TPR"/>
    <property type="match status" value="6"/>
</dbReference>
<dbReference type="Gene3D" id="1.25.40.1010">
    <property type="match status" value="1"/>
</dbReference>
<evidence type="ECO:0000313" key="5">
    <source>
        <dbReference type="EMBL" id="PGH16266.1"/>
    </source>
</evidence>
<dbReference type="PIRSF" id="PIRSF000422">
    <property type="entry name" value="N-terminal-AcTrfase-A_aux_su"/>
    <property type="match status" value="1"/>
</dbReference>
<sequence>MPQPLSSKDGSLFRQVTAQTGLKAADQILRKNPNHGDTQAMKALILSNQGQQEEAFTLAKVALKNDMKSHVCWHVYGLLYRADKNYDEAIKAYKFALKLEPESQSIQRDLALLQAQMRDYQGYIQSRTTMLQQRPGFRQNWTALAVANHIAGNLTEAENVLTTYEETLKTPPPRTDMEHSEAILYKNSIIAESGDLEKALEHLDAVGKNCFDVQAVMEMRADYLLRLGRKAEAEAAYTILLERNAENSNYYDALIKAKDVDENDHKALKAIYDEWAEKNPRGDSPRRIPLEFLEGEEFREAADAYLQRMLRKGVPSTFANIKNLYTNLSKLDMVQDLVEGYAAGKLESQANGSAEKQANGDTSPFEGSVLYFLAQHYNYHLSRNLGKAMEYVDKAIALSPDSVDYYMTKARIWKHYGNLAKAAETMEKARSLDDKDRYINSKAAKYQLRNDENEKALDNMSKFTRNETFGGALGDLHEMQCVWYLTEDGESYLRQKKLGLALKRFHAVYNIFDTWQEDQFDFHSFSLRKGMIRAYMDMIRWEDHLRDNPFYTRAALSAIKAYILLYDNPDLVHGPIENGSDGKEMDEAERKKALKKAKREQQRLEKAEAEKREAKKAASTKASDGETKKEDTDPLGNALLKTPEPLKQATKFLTPLLEFSPKNIDAQTLGFEVYIRRNKYLLALKCLLAAHAIDPSNPLLHAQIARFRKTLDTLSEPLPSDVSEVIASEFDSLLPKSRDIASWNDAFLDSHKDSPAHIQSALSVRQLLSGPDSRPQNEKDLLGSIDHDTTSLEDALAGLSLLDDWGSSQDTKSAYKAHAGKKWTEASVFVSQ</sequence>
<feature type="region of interest" description="Disordered" evidence="4">
    <location>
        <begin position="576"/>
        <end position="641"/>
    </location>
</feature>
<dbReference type="Gene3D" id="1.25.40.1040">
    <property type="match status" value="1"/>
</dbReference>
<keyword evidence="1" id="KW-0677">Repeat</keyword>
<dbReference type="Proteomes" id="UP000224634">
    <property type="component" value="Unassembled WGS sequence"/>
</dbReference>
<dbReference type="GO" id="GO:0031415">
    <property type="term" value="C:NatA complex"/>
    <property type="evidence" value="ECO:0007669"/>
    <property type="project" value="TreeGrafter"/>
</dbReference>
<reference evidence="5 6" key="1">
    <citation type="submission" date="2017-10" db="EMBL/GenBank/DDBJ databases">
        <title>Comparative genomics in systemic dimorphic fungi from Ajellomycetaceae.</title>
        <authorList>
            <person name="Munoz J.F."/>
            <person name="Mcewen J.G."/>
            <person name="Clay O.K."/>
            <person name="Cuomo C.A."/>
        </authorList>
    </citation>
    <scope>NUCLEOTIDE SEQUENCE [LARGE SCALE GENOMIC DNA]</scope>
    <source>
        <strain evidence="5 6">UAMH7299</strain>
    </source>
</reference>
<dbReference type="AlphaFoldDB" id="A0A2B7Y452"/>
<feature type="compositionally biased region" description="Basic and acidic residues" evidence="4">
    <location>
        <begin position="580"/>
        <end position="591"/>
    </location>
</feature>
<evidence type="ECO:0000256" key="4">
    <source>
        <dbReference type="SAM" id="MobiDB-lite"/>
    </source>
</evidence>
<organism evidence="5 6">
    <name type="scientific">Polytolypa hystricis (strain UAMH7299)</name>
    <dbReference type="NCBI Taxonomy" id="1447883"/>
    <lineage>
        <taxon>Eukaryota</taxon>
        <taxon>Fungi</taxon>
        <taxon>Dikarya</taxon>
        <taxon>Ascomycota</taxon>
        <taxon>Pezizomycotina</taxon>
        <taxon>Eurotiomycetes</taxon>
        <taxon>Eurotiomycetidae</taxon>
        <taxon>Onygenales</taxon>
        <taxon>Onygenales incertae sedis</taxon>
        <taxon>Polytolypa</taxon>
    </lineage>
</organism>
<feature type="repeat" description="TPR" evidence="3">
    <location>
        <begin position="70"/>
        <end position="103"/>
    </location>
</feature>
<dbReference type="InterPro" id="IPR021183">
    <property type="entry name" value="NatA_aux_su"/>
</dbReference>
<protein>
    <recommendedName>
        <fullName evidence="7">N-terminal acetyltransferase A complex subunit nat1</fullName>
    </recommendedName>
</protein>
<name>A0A2B7Y452_POLH7</name>
<dbReference type="PANTHER" id="PTHR22767">
    <property type="entry name" value="N-TERMINAL ACETYLTRANSFERASE-RELATED"/>
    <property type="match status" value="1"/>
</dbReference>
<evidence type="ECO:0000313" key="6">
    <source>
        <dbReference type="Proteomes" id="UP000224634"/>
    </source>
</evidence>
<proteinExistence type="predicted"/>
<comment type="caution">
    <text evidence="5">The sequence shown here is derived from an EMBL/GenBank/DDBJ whole genome shotgun (WGS) entry which is preliminary data.</text>
</comment>
<feature type="compositionally biased region" description="Basic and acidic residues" evidence="4">
    <location>
        <begin position="599"/>
        <end position="616"/>
    </location>
</feature>
<dbReference type="PROSITE" id="PS50005">
    <property type="entry name" value="TPR"/>
    <property type="match status" value="1"/>
</dbReference>
<dbReference type="SUPFAM" id="SSF48452">
    <property type="entry name" value="TPR-like"/>
    <property type="match status" value="3"/>
</dbReference>
<feature type="compositionally biased region" description="Basic and acidic residues" evidence="4">
    <location>
        <begin position="623"/>
        <end position="632"/>
    </location>
</feature>
<accession>A0A2B7Y452</accession>
<dbReference type="InterPro" id="IPR011990">
    <property type="entry name" value="TPR-like_helical_dom_sf"/>
</dbReference>